<comment type="cofactor">
    <cofactor evidence="1 6">
        <name>heme</name>
        <dbReference type="ChEBI" id="CHEBI:30413"/>
    </cofactor>
</comment>
<keyword evidence="3 6" id="KW-0349">Heme</keyword>
<protein>
    <submittedName>
        <fullName evidence="8">Cytochrome P450</fullName>
    </submittedName>
</protein>
<dbReference type="Proteomes" id="UP001302812">
    <property type="component" value="Unassembled WGS sequence"/>
</dbReference>
<evidence type="ECO:0000256" key="4">
    <source>
        <dbReference type="ARBA" id="ARBA00022723"/>
    </source>
</evidence>
<dbReference type="Pfam" id="PF00067">
    <property type="entry name" value="p450"/>
    <property type="match status" value="1"/>
</dbReference>
<evidence type="ECO:0000256" key="2">
    <source>
        <dbReference type="ARBA" id="ARBA00010617"/>
    </source>
</evidence>
<reference evidence="8" key="1">
    <citation type="journal article" date="2023" name="Mol. Phylogenet. Evol.">
        <title>Genome-scale phylogeny and comparative genomics of the fungal order Sordariales.</title>
        <authorList>
            <person name="Hensen N."/>
            <person name="Bonometti L."/>
            <person name="Westerberg I."/>
            <person name="Brannstrom I.O."/>
            <person name="Guillou S."/>
            <person name="Cros-Aarteil S."/>
            <person name="Calhoun S."/>
            <person name="Haridas S."/>
            <person name="Kuo A."/>
            <person name="Mondo S."/>
            <person name="Pangilinan J."/>
            <person name="Riley R."/>
            <person name="LaButti K."/>
            <person name="Andreopoulos B."/>
            <person name="Lipzen A."/>
            <person name="Chen C."/>
            <person name="Yan M."/>
            <person name="Daum C."/>
            <person name="Ng V."/>
            <person name="Clum A."/>
            <person name="Steindorff A."/>
            <person name="Ohm R.A."/>
            <person name="Martin F."/>
            <person name="Silar P."/>
            <person name="Natvig D.O."/>
            <person name="Lalanne C."/>
            <person name="Gautier V."/>
            <person name="Ament-Velasquez S.L."/>
            <person name="Kruys A."/>
            <person name="Hutchinson M.I."/>
            <person name="Powell A.J."/>
            <person name="Barry K."/>
            <person name="Miller A.N."/>
            <person name="Grigoriev I.V."/>
            <person name="Debuchy R."/>
            <person name="Gladieux P."/>
            <person name="Hiltunen Thoren M."/>
            <person name="Johannesson H."/>
        </authorList>
    </citation>
    <scope>NUCLEOTIDE SEQUENCE</scope>
    <source>
        <strain evidence="8">CBS 508.74</strain>
    </source>
</reference>
<dbReference type="PRINTS" id="PR00385">
    <property type="entry name" value="P450"/>
</dbReference>
<dbReference type="SUPFAM" id="SSF48264">
    <property type="entry name" value="Cytochrome P450"/>
    <property type="match status" value="1"/>
</dbReference>
<dbReference type="GeneID" id="89936211"/>
<feature type="binding site" description="axial binding residue" evidence="6">
    <location>
        <position position="454"/>
    </location>
    <ligand>
        <name>heme</name>
        <dbReference type="ChEBI" id="CHEBI:30413"/>
    </ligand>
    <ligandPart>
        <name>Fe</name>
        <dbReference type="ChEBI" id="CHEBI:18248"/>
    </ligandPart>
</feature>
<dbReference type="InterPro" id="IPR050121">
    <property type="entry name" value="Cytochrome_P450_monoxygenase"/>
</dbReference>
<dbReference type="InterPro" id="IPR001128">
    <property type="entry name" value="Cyt_P450"/>
</dbReference>
<comment type="similarity">
    <text evidence="2 7">Belongs to the cytochrome P450 family.</text>
</comment>
<proteinExistence type="inferred from homology"/>
<accession>A0AAN6QG64</accession>
<dbReference type="InterPro" id="IPR002401">
    <property type="entry name" value="Cyt_P450_E_grp-I"/>
</dbReference>
<evidence type="ECO:0000256" key="7">
    <source>
        <dbReference type="RuleBase" id="RU000461"/>
    </source>
</evidence>
<comment type="caution">
    <text evidence="8">The sequence shown here is derived from an EMBL/GenBank/DDBJ whole genome shotgun (WGS) entry which is preliminary data.</text>
</comment>
<keyword evidence="7" id="KW-0560">Oxidoreductase</keyword>
<dbReference type="InterPro" id="IPR017972">
    <property type="entry name" value="Cyt_P450_CS"/>
</dbReference>
<dbReference type="EMBL" id="MU853355">
    <property type="protein sequence ID" value="KAK4109658.1"/>
    <property type="molecule type" value="Genomic_DNA"/>
</dbReference>
<dbReference type="AlphaFoldDB" id="A0AAN6QG64"/>
<dbReference type="RefSeq" id="XP_064667228.1">
    <property type="nucleotide sequence ID" value="XM_064812086.1"/>
</dbReference>
<dbReference type="CDD" id="cd11060">
    <property type="entry name" value="CYP57A1-like"/>
    <property type="match status" value="1"/>
</dbReference>
<dbReference type="PANTHER" id="PTHR24305:SF232">
    <property type="entry name" value="P450, PUTATIVE (EUROFUNG)-RELATED"/>
    <property type="match status" value="1"/>
</dbReference>
<dbReference type="InterPro" id="IPR036396">
    <property type="entry name" value="Cyt_P450_sf"/>
</dbReference>
<keyword evidence="7" id="KW-0503">Monooxygenase</keyword>
<dbReference type="PRINTS" id="PR00463">
    <property type="entry name" value="EP450I"/>
</dbReference>
<dbReference type="PANTHER" id="PTHR24305">
    <property type="entry name" value="CYTOCHROME P450"/>
    <property type="match status" value="1"/>
</dbReference>
<dbReference type="GO" id="GO:0020037">
    <property type="term" value="F:heme binding"/>
    <property type="evidence" value="ECO:0007669"/>
    <property type="project" value="InterPro"/>
</dbReference>
<evidence type="ECO:0000313" key="8">
    <source>
        <dbReference type="EMBL" id="KAK4109658.1"/>
    </source>
</evidence>
<evidence type="ECO:0000313" key="9">
    <source>
        <dbReference type="Proteomes" id="UP001302812"/>
    </source>
</evidence>
<reference evidence="8" key="2">
    <citation type="submission" date="2023-05" db="EMBL/GenBank/DDBJ databases">
        <authorList>
            <consortium name="Lawrence Berkeley National Laboratory"/>
            <person name="Steindorff A."/>
            <person name="Hensen N."/>
            <person name="Bonometti L."/>
            <person name="Westerberg I."/>
            <person name="Brannstrom I.O."/>
            <person name="Guillou S."/>
            <person name="Cros-Aarteil S."/>
            <person name="Calhoun S."/>
            <person name="Haridas S."/>
            <person name="Kuo A."/>
            <person name="Mondo S."/>
            <person name="Pangilinan J."/>
            <person name="Riley R."/>
            <person name="Labutti K."/>
            <person name="Andreopoulos B."/>
            <person name="Lipzen A."/>
            <person name="Chen C."/>
            <person name="Yanf M."/>
            <person name="Daum C."/>
            <person name="Ng V."/>
            <person name="Clum A."/>
            <person name="Ohm R."/>
            <person name="Martin F."/>
            <person name="Silar P."/>
            <person name="Natvig D."/>
            <person name="Lalanne C."/>
            <person name="Gautier V."/>
            <person name="Ament-Velasquez S.L."/>
            <person name="Kruys A."/>
            <person name="Hutchinson M.I."/>
            <person name="Powell A.J."/>
            <person name="Barry K."/>
            <person name="Miller A.N."/>
            <person name="Grigoriev I.V."/>
            <person name="Debuchy R."/>
            <person name="Gladieux P."/>
            <person name="Thoren M.H."/>
            <person name="Johannesson H."/>
        </authorList>
    </citation>
    <scope>NUCLEOTIDE SEQUENCE</scope>
    <source>
        <strain evidence="8">CBS 508.74</strain>
    </source>
</reference>
<dbReference type="Gene3D" id="1.10.630.10">
    <property type="entry name" value="Cytochrome P450"/>
    <property type="match status" value="1"/>
</dbReference>
<name>A0AAN6QG64_9PEZI</name>
<keyword evidence="4 6" id="KW-0479">Metal-binding</keyword>
<evidence type="ECO:0000256" key="6">
    <source>
        <dbReference type="PIRSR" id="PIRSR602401-1"/>
    </source>
</evidence>
<evidence type="ECO:0000256" key="3">
    <source>
        <dbReference type="ARBA" id="ARBA00022617"/>
    </source>
</evidence>
<gene>
    <name evidence="8" type="ORF">N656DRAFT_715885</name>
</gene>
<sequence length="508" mass="57364">MDVYVLPQLALLSVVVLFAWFTLSWATSPLRKYPGPLLAGYTNLWRLALVRSRRYHQTIKELHDKYGPVVRIGPNLLDLDYPELIRTIYSTDGKWRKTEFYENNSALVNGRITYHIFSTTDQAEHARMKRPVVKYYSQGACSALEPHMDGVITDFLKHLDERFANPKSPKPCNLGDWVAYYAWDLIGSATFSRRFGFMEAGKDFDHTLALADKALDYFQAVGQMPWLDFVLDKNPIMRIGPPNLVNVTRIAVEAFGARLQGKDPHFNPAVPDYLQHFIESKSLHPDLVDDGAIVGYLLVNLLAGADTTAVTIRSVFYYCLKNPSTYARLVAEVRAAGFDRNRPVAAAAANKLPYVEAVVREAMRFHPAVAMLLERYVPEGGLKLPDGSYVPAGAAVGLNAYVVGRNKDVYGQDADEFRPERWLQAKGETEAAYKARLQRMQASDLSFGAGSRICLGRHLALMEVYKIVATLVNRYEIELEDPDREWKVMGSWFTRQEGLITKISPRKD</sequence>
<organism evidence="8 9">
    <name type="scientific">Canariomyces notabilis</name>
    <dbReference type="NCBI Taxonomy" id="2074819"/>
    <lineage>
        <taxon>Eukaryota</taxon>
        <taxon>Fungi</taxon>
        <taxon>Dikarya</taxon>
        <taxon>Ascomycota</taxon>
        <taxon>Pezizomycotina</taxon>
        <taxon>Sordariomycetes</taxon>
        <taxon>Sordariomycetidae</taxon>
        <taxon>Sordariales</taxon>
        <taxon>Chaetomiaceae</taxon>
        <taxon>Canariomyces</taxon>
    </lineage>
</organism>
<evidence type="ECO:0000256" key="5">
    <source>
        <dbReference type="ARBA" id="ARBA00023004"/>
    </source>
</evidence>
<dbReference type="GO" id="GO:0016705">
    <property type="term" value="F:oxidoreductase activity, acting on paired donors, with incorporation or reduction of molecular oxygen"/>
    <property type="evidence" value="ECO:0007669"/>
    <property type="project" value="InterPro"/>
</dbReference>
<keyword evidence="9" id="KW-1185">Reference proteome</keyword>
<dbReference type="PROSITE" id="PS00086">
    <property type="entry name" value="CYTOCHROME_P450"/>
    <property type="match status" value="1"/>
</dbReference>
<dbReference type="GO" id="GO:0005506">
    <property type="term" value="F:iron ion binding"/>
    <property type="evidence" value="ECO:0007669"/>
    <property type="project" value="InterPro"/>
</dbReference>
<dbReference type="GO" id="GO:0004497">
    <property type="term" value="F:monooxygenase activity"/>
    <property type="evidence" value="ECO:0007669"/>
    <property type="project" value="UniProtKB-KW"/>
</dbReference>
<evidence type="ECO:0000256" key="1">
    <source>
        <dbReference type="ARBA" id="ARBA00001971"/>
    </source>
</evidence>
<keyword evidence="5 6" id="KW-0408">Iron</keyword>